<dbReference type="GO" id="GO:0005634">
    <property type="term" value="C:nucleus"/>
    <property type="evidence" value="ECO:0007669"/>
    <property type="project" value="TreeGrafter"/>
</dbReference>
<protein>
    <recommendedName>
        <fullName evidence="1">DDE-1 domain-containing protein</fullName>
    </recommendedName>
</protein>
<dbReference type="EMBL" id="PYWC01000142">
    <property type="protein sequence ID" value="PWW71737.1"/>
    <property type="molecule type" value="Genomic_DNA"/>
</dbReference>
<dbReference type="STRING" id="42249.A0A317SDD8"/>
<evidence type="ECO:0000313" key="2">
    <source>
        <dbReference type="EMBL" id="PWW71737.1"/>
    </source>
</evidence>
<dbReference type="PANTHER" id="PTHR19303:SF74">
    <property type="entry name" value="POGO TRANSPOSABLE ELEMENT WITH KRAB DOMAIN"/>
    <property type="match status" value="1"/>
</dbReference>
<organism evidence="2 3">
    <name type="scientific">Tuber magnatum</name>
    <name type="common">white Piedmont truffle</name>
    <dbReference type="NCBI Taxonomy" id="42249"/>
    <lineage>
        <taxon>Eukaryota</taxon>
        <taxon>Fungi</taxon>
        <taxon>Dikarya</taxon>
        <taxon>Ascomycota</taxon>
        <taxon>Pezizomycotina</taxon>
        <taxon>Pezizomycetes</taxon>
        <taxon>Pezizales</taxon>
        <taxon>Tuberaceae</taxon>
        <taxon>Tuber</taxon>
    </lineage>
</organism>
<dbReference type="OrthoDB" id="3562866at2759"/>
<evidence type="ECO:0000259" key="1">
    <source>
        <dbReference type="Pfam" id="PF03184"/>
    </source>
</evidence>
<name>A0A317SDD8_9PEZI</name>
<gene>
    <name evidence="2" type="ORF">C7212DRAFT_231846</name>
</gene>
<feature type="domain" description="DDE-1" evidence="1">
    <location>
        <begin position="147"/>
        <end position="278"/>
    </location>
</feature>
<accession>A0A317SDD8</accession>
<sequence length="297" mass="33746">MILTEAQELAVFRFCLEHLEAGLGATPSIIFAAICHLRQQETHNPPSIVWFQQWLKKNPNLYTIKTKPIAHLRVATHSEEDLKTFFVEYQNTLSKYGIGKSKYIYNMDESGVRVGCPTGEIVIVPTHVKELYTASPENRKSITIIETICTDGSPPLPPVIICPGEKIMDEWIQENLTGAEMIAVSQTGYTNENINIALAWLDHFINHVGAGPTAHWLLLLLDGHITHHKDDFILKCYENHIVPLVFPSHLTHVLQPLDVGVFGPWKHYHNKAIYNALHSRDMEYTISSFFRELSSIR</sequence>
<dbReference type="GO" id="GO:0003677">
    <property type="term" value="F:DNA binding"/>
    <property type="evidence" value="ECO:0007669"/>
    <property type="project" value="TreeGrafter"/>
</dbReference>
<dbReference type="Pfam" id="PF03184">
    <property type="entry name" value="DDE_1"/>
    <property type="match status" value="1"/>
</dbReference>
<dbReference type="AlphaFoldDB" id="A0A317SDD8"/>
<dbReference type="PANTHER" id="PTHR19303">
    <property type="entry name" value="TRANSPOSON"/>
    <property type="match status" value="1"/>
</dbReference>
<keyword evidence="3" id="KW-1185">Reference proteome</keyword>
<dbReference type="InterPro" id="IPR004875">
    <property type="entry name" value="DDE_SF_endonuclease_dom"/>
</dbReference>
<reference evidence="2 3" key="1">
    <citation type="submission" date="2018-03" db="EMBL/GenBank/DDBJ databases">
        <title>Genomes of Pezizomycetes fungi and the evolution of truffles.</title>
        <authorList>
            <person name="Murat C."/>
            <person name="Payen T."/>
            <person name="Noel B."/>
            <person name="Kuo A."/>
            <person name="Martin F.M."/>
        </authorList>
    </citation>
    <scope>NUCLEOTIDE SEQUENCE [LARGE SCALE GENOMIC DNA]</scope>
    <source>
        <strain evidence="2">091103-1</strain>
    </source>
</reference>
<comment type="caution">
    <text evidence="2">The sequence shown here is derived from an EMBL/GenBank/DDBJ whole genome shotgun (WGS) entry which is preliminary data.</text>
</comment>
<dbReference type="InterPro" id="IPR050863">
    <property type="entry name" value="CenT-Element_Derived"/>
</dbReference>
<dbReference type="Proteomes" id="UP000246991">
    <property type="component" value="Unassembled WGS sequence"/>
</dbReference>
<proteinExistence type="predicted"/>
<evidence type="ECO:0000313" key="3">
    <source>
        <dbReference type="Proteomes" id="UP000246991"/>
    </source>
</evidence>